<proteinExistence type="inferred from homology"/>
<dbReference type="EMBL" id="KP768211">
    <property type="protein sequence ID" value="AKU04646.1"/>
    <property type="molecule type" value="Genomic_DNA"/>
</dbReference>
<dbReference type="InterPro" id="IPR028245">
    <property type="entry name" value="PIL1/LSP1"/>
</dbReference>
<dbReference type="GO" id="GO:0006417">
    <property type="term" value="P:regulation of translation"/>
    <property type="evidence" value="ECO:0007669"/>
    <property type="project" value="UniProtKB-KW"/>
</dbReference>
<evidence type="ECO:0000256" key="4">
    <source>
        <dbReference type="ARBA" id="ARBA00022884"/>
    </source>
</evidence>
<evidence type="ECO:0000256" key="10">
    <source>
        <dbReference type="SAM" id="Coils"/>
    </source>
</evidence>
<organism evidence="12">
    <name type="scientific">Volvariella volvacea</name>
    <dbReference type="NCBI Taxonomy" id="36659"/>
    <lineage>
        <taxon>Eukaryota</taxon>
        <taxon>Fungi</taxon>
        <taxon>Dikarya</taxon>
        <taxon>Basidiomycota</taxon>
        <taxon>Agaricomycotina</taxon>
        <taxon>Agaricomycetes</taxon>
        <taxon>Agaricomycetidae</taxon>
        <taxon>Agaricales</taxon>
        <taxon>Pluteineae</taxon>
        <taxon>Pluteaceae</taxon>
        <taxon>Volvariella</taxon>
    </lineage>
</organism>
<keyword evidence="4 9" id="KW-0694">RNA-binding</keyword>
<dbReference type="AlphaFoldDB" id="A0A0K1IJF5"/>
<evidence type="ECO:0000256" key="7">
    <source>
        <dbReference type="ARBA" id="ARBA00032656"/>
    </source>
</evidence>
<dbReference type="Gene3D" id="3.30.760.10">
    <property type="entry name" value="RNA Cap, Translation Initiation Factor Eif4e"/>
    <property type="match status" value="1"/>
</dbReference>
<gene>
    <name evidence="12" type="primary">IF4E</name>
</gene>
<evidence type="ECO:0000256" key="5">
    <source>
        <dbReference type="ARBA" id="ARBA00022917"/>
    </source>
</evidence>
<dbReference type="PANTHER" id="PTHR11960:SF8">
    <property type="entry name" value="EUKARYOTIC TRANSLATION INITIATION FACTOR 4E1-RELATED"/>
    <property type="match status" value="1"/>
</dbReference>
<dbReference type="FunFam" id="3.30.760.10:FF:000011">
    <property type="entry name" value="Eukaryotic translation initiation factor 4E"/>
    <property type="match status" value="1"/>
</dbReference>
<evidence type="ECO:0000256" key="3">
    <source>
        <dbReference type="ARBA" id="ARBA00022845"/>
    </source>
</evidence>
<evidence type="ECO:0000313" key="12">
    <source>
        <dbReference type="EMBL" id="AKU04646.1"/>
    </source>
</evidence>
<dbReference type="GO" id="GO:0016281">
    <property type="term" value="C:eukaryotic translation initiation factor 4F complex"/>
    <property type="evidence" value="ECO:0007669"/>
    <property type="project" value="TreeGrafter"/>
</dbReference>
<name>A0A0K1IJF5_9AGAR</name>
<evidence type="ECO:0000256" key="11">
    <source>
        <dbReference type="SAM" id="MobiDB-lite"/>
    </source>
</evidence>
<accession>A0A0K1IJF5</accession>
<dbReference type="SUPFAM" id="SSF55418">
    <property type="entry name" value="eIF4e-like"/>
    <property type="match status" value="1"/>
</dbReference>
<dbReference type="GO" id="GO:0003743">
    <property type="term" value="F:translation initiation factor activity"/>
    <property type="evidence" value="ECO:0007669"/>
    <property type="project" value="UniProtKB-KW"/>
</dbReference>
<evidence type="ECO:0000256" key="2">
    <source>
        <dbReference type="ARBA" id="ARBA00022540"/>
    </source>
</evidence>
<sequence>MASTSTLSGAALEASRAALSAALSDHPDATEKVLGDEGEVQEVNMEAQAEGIRTVFSDPTNFNVKHPLYSPWTLWFDSPLTKGRNLPQTPISAFPQTPIPQTPGAAAAQGWMEDIKRVISFDSVEEFWGLYNNIVPPSQLPQRANYYLFKEGIIPAWEDEANKNGGKWSIQLPKEKNRGNIDKMWLYTMLAAIGETFDPHLSTTDGSGGVSLITGVIVSARPQFYRISVWTRLAPAVTEADGLLDRIQSIGRHFKMSVLGYNESQRLAGPLATEVEFQSHKDTEKKGKGASIADKAQSAISHLPAAAHRPNSPDSATQPTANESAGASYGGYKSHALESIQHQLRQFGQQYSSATPVQKIITTEKGVAIDFDSVSRDSKAQSKELYTWGQTETEDLKDVTDRLAYLNFVQGSLAGTLATKLDAARFPLKALRDAENALAPRRTQRANLQTQIVRLEHDQQRGGERKIAELRDQIRKAEQEDLQQEKEIELLKRKAIRESENAKWEAIREYGEKLVLLSQAAAPIIAALPSLPPTPTNPYTGAQATGAARASLQRALDNYKTGHINLTPLASDLDTRSFGESHASELSSIHSQSVPAFANVPGPGSHSPTIPVGITQPSHPASAEPAPIPAPAPAPIPPTAPPSSPGSTFSPLSSASAVNPAAVYPSSTPHPGYDRPHVHYGVPPAASPSVIPVAASSPPMAPISTPAPVTDDRQPSEQQHLAAGPSAAGKLDSAEEKKRPAGTPQAGPSNPSPPAPASTPKYESAEEEKRRLEREERERILRGETQQGSYPPDKKDKDDDLPPSYQEI</sequence>
<feature type="compositionally biased region" description="Pro residues" evidence="11">
    <location>
        <begin position="626"/>
        <end position="644"/>
    </location>
</feature>
<dbReference type="Gene3D" id="1.20.1270.60">
    <property type="entry name" value="Arfaptin homology (AH) domain/BAR domain"/>
    <property type="match status" value="1"/>
</dbReference>
<feature type="region of interest" description="Disordered" evidence="11">
    <location>
        <begin position="304"/>
        <end position="328"/>
    </location>
</feature>
<dbReference type="InterPro" id="IPR001040">
    <property type="entry name" value="TIF_eIF_4E"/>
</dbReference>
<feature type="compositionally biased region" description="Low complexity" evidence="11">
    <location>
        <begin position="645"/>
        <end position="657"/>
    </location>
</feature>
<feature type="coiled-coil region" evidence="10">
    <location>
        <begin position="460"/>
        <end position="494"/>
    </location>
</feature>
<evidence type="ECO:0000256" key="1">
    <source>
        <dbReference type="ARBA" id="ARBA00009860"/>
    </source>
</evidence>
<dbReference type="InterPro" id="IPR027267">
    <property type="entry name" value="AH/BAR_dom_sf"/>
</dbReference>
<feature type="compositionally biased region" description="Low complexity" evidence="11">
    <location>
        <begin position="682"/>
        <end position="709"/>
    </location>
</feature>
<feature type="region of interest" description="Disordered" evidence="11">
    <location>
        <begin position="595"/>
        <end position="808"/>
    </location>
</feature>
<dbReference type="GO" id="GO:0000340">
    <property type="term" value="F:RNA 7-methylguanosine cap binding"/>
    <property type="evidence" value="ECO:0007669"/>
    <property type="project" value="TreeGrafter"/>
</dbReference>
<keyword evidence="5 9" id="KW-0648">Protein biosynthesis</keyword>
<reference evidence="12" key="1">
    <citation type="submission" date="2015-02" db="EMBL/GenBank/DDBJ databases">
        <title>Studies on translation initiation factor Vv-IF4E and its co-expressed transcription factors of Volvariella volvacea.</title>
        <authorList>
            <person name="Xie B."/>
            <person name="Chen R."/>
        </authorList>
    </citation>
    <scope>NUCLEOTIDE SEQUENCE</scope>
    <source>
        <strain evidence="12">PYd21</strain>
    </source>
</reference>
<feature type="compositionally biased region" description="Polar residues" evidence="11">
    <location>
        <begin position="312"/>
        <end position="325"/>
    </location>
</feature>
<comment type="similarity">
    <text evidence="1 9">Belongs to the eukaryotic initiation factor 4E family.</text>
</comment>
<dbReference type="Pfam" id="PF13805">
    <property type="entry name" value="Pil1"/>
    <property type="match status" value="1"/>
</dbReference>
<dbReference type="PANTHER" id="PTHR11960">
    <property type="entry name" value="EUKARYOTIC TRANSLATION INITIATION FACTOR 4E RELATED"/>
    <property type="match status" value="1"/>
</dbReference>
<protein>
    <recommendedName>
        <fullName evidence="8">Eukaryotic translation initiation factor 4E</fullName>
    </recommendedName>
    <alternativeName>
        <fullName evidence="7">eIF-4F 25 kDa subunit</fullName>
    </alternativeName>
    <alternativeName>
        <fullName evidence="6">mRNA cap-binding protein</fullName>
    </alternativeName>
</protein>
<dbReference type="Pfam" id="PF01652">
    <property type="entry name" value="IF4E"/>
    <property type="match status" value="1"/>
</dbReference>
<dbReference type="InterPro" id="IPR023398">
    <property type="entry name" value="TIF_eIF4e-like"/>
</dbReference>
<keyword evidence="3" id="KW-0810">Translation regulation</keyword>
<evidence type="ECO:0000256" key="6">
    <source>
        <dbReference type="ARBA" id="ARBA00030245"/>
    </source>
</evidence>
<keyword evidence="10" id="KW-0175">Coiled coil</keyword>
<evidence type="ECO:0000256" key="8">
    <source>
        <dbReference type="ARBA" id="ARBA00039255"/>
    </source>
</evidence>
<evidence type="ECO:0000256" key="9">
    <source>
        <dbReference type="RuleBase" id="RU004374"/>
    </source>
</evidence>
<feature type="compositionally biased region" description="Basic and acidic residues" evidence="11">
    <location>
        <begin position="763"/>
        <end position="782"/>
    </location>
</feature>
<keyword evidence="2 9" id="KW-0396">Initiation factor</keyword>